<evidence type="ECO:0000313" key="3">
    <source>
        <dbReference type="Proteomes" id="UP000008021"/>
    </source>
</evidence>
<name>A0A0E0EW15_9ORYZ</name>
<feature type="region of interest" description="Disordered" evidence="1">
    <location>
        <begin position="17"/>
        <end position="88"/>
    </location>
</feature>
<dbReference type="Gramene" id="OMERI10G02580.1">
    <property type="protein sequence ID" value="OMERI10G02580.1"/>
    <property type="gene ID" value="OMERI10G02580"/>
</dbReference>
<evidence type="ECO:0000256" key="1">
    <source>
        <dbReference type="SAM" id="MobiDB-lite"/>
    </source>
</evidence>
<reference evidence="2" key="2">
    <citation type="submission" date="2018-05" db="EMBL/GenBank/DDBJ databases">
        <title>OmerRS3 (Oryza meridionalis Reference Sequence Version 3).</title>
        <authorList>
            <person name="Zhang J."/>
            <person name="Kudrna D."/>
            <person name="Lee S."/>
            <person name="Talag J."/>
            <person name="Welchert J."/>
            <person name="Wing R.A."/>
        </authorList>
    </citation>
    <scope>NUCLEOTIDE SEQUENCE [LARGE SCALE GENOMIC DNA]</scope>
    <source>
        <strain evidence="2">cv. OR44</strain>
    </source>
</reference>
<dbReference type="EnsemblPlants" id="OMERI10G02580.1">
    <property type="protein sequence ID" value="OMERI10G02580.1"/>
    <property type="gene ID" value="OMERI10G02580"/>
</dbReference>
<protein>
    <submittedName>
        <fullName evidence="2">Uncharacterized protein</fullName>
    </submittedName>
</protein>
<feature type="compositionally biased region" description="Gly residues" evidence="1">
    <location>
        <begin position="64"/>
        <end position="79"/>
    </location>
</feature>
<keyword evidence="3" id="KW-1185">Reference proteome</keyword>
<accession>A0A0E0EW15</accession>
<sequence length="88" mass="8666">TFSSNSGDLLFFSGISETLDSSRGPYGLGSRGGRGRGRGKGRSLPAPKGWPGEATARQWEADQAGGGAGAAGLEEGGGPALVAGASCR</sequence>
<reference evidence="2" key="1">
    <citation type="submission" date="2015-04" db="UniProtKB">
        <authorList>
            <consortium name="EnsemblPlants"/>
        </authorList>
    </citation>
    <scope>IDENTIFICATION</scope>
</reference>
<organism evidence="2">
    <name type="scientific">Oryza meridionalis</name>
    <dbReference type="NCBI Taxonomy" id="40149"/>
    <lineage>
        <taxon>Eukaryota</taxon>
        <taxon>Viridiplantae</taxon>
        <taxon>Streptophyta</taxon>
        <taxon>Embryophyta</taxon>
        <taxon>Tracheophyta</taxon>
        <taxon>Spermatophyta</taxon>
        <taxon>Magnoliopsida</taxon>
        <taxon>Liliopsida</taxon>
        <taxon>Poales</taxon>
        <taxon>Poaceae</taxon>
        <taxon>BOP clade</taxon>
        <taxon>Oryzoideae</taxon>
        <taxon>Oryzeae</taxon>
        <taxon>Oryzinae</taxon>
        <taxon>Oryza</taxon>
    </lineage>
</organism>
<proteinExistence type="predicted"/>
<dbReference type="Proteomes" id="UP000008021">
    <property type="component" value="Chromosome 10"/>
</dbReference>
<dbReference type="HOGENOM" id="CLU_2475517_0_0_1"/>
<evidence type="ECO:0000313" key="2">
    <source>
        <dbReference type="EnsemblPlants" id="OMERI10G02580.1"/>
    </source>
</evidence>
<dbReference type="AlphaFoldDB" id="A0A0E0EW15"/>